<dbReference type="PROSITE" id="PS50885">
    <property type="entry name" value="HAMP"/>
    <property type="match status" value="1"/>
</dbReference>
<dbReference type="PROSITE" id="PS50111">
    <property type="entry name" value="CHEMOTAXIS_TRANSDUC_2"/>
    <property type="match status" value="1"/>
</dbReference>
<evidence type="ECO:0000313" key="18">
    <source>
        <dbReference type="Proteomes" id="UP000253769"/>
    </source>
</evidence>
<comment type="similarity">
    <text evidence="10">Belongs to the methyl-accepting chemotaxis (MCP) protein family.</text>
</comment>
<feature type="transmembrane region" description="Helical" evidence="12">
    <location>
        <begin position="179"/>
        <end position="199"/>
    </location>
</feature>
<dbReference type="PRINTS" id="PR00260">
    <property type="entry name" value="CHEMTRNSDUCR"/>
</dbReference>
<dbReference type="Proteomes" id="UP000253769">
    <property type="component" value="Unassembled WGS sequence"/>
</dbReference>
<evidence type="ECO:0000256" key="1">
    <source>
        <dbReference type="ARBA" id="ARBA00004429"/>
    </source>
</evidence>
<dbReference type="GO" id="GO:0004888">
    <property type="term" value="F:transmembrane signaling receptor activity"/>
    <property type="evidence" value="ECO:0007669"/>
    <property type="project" value="InterPro"/>
</dbReference>
<dbReference type="RefSeq" id="WP_114696712.1">
    <property type="nucleotide sequence ID" value="NZ_QQOH01000004.1"/>
</dbReference>
<evidence type="ECO:0000256" key="7">
    <source>
        <dbReference type="ARBA" id="ARBA00022989"/>
    </source>
</evidence>
<feature type="domain" description="HAMP" evidence="16">
    <location>
        <begin position="201"/>
        <end position="253"/>
    </location>
</feature>
<dbReference type="GO" id="GO:0052131">
    <property type="term" value="P:positive aerotaxis"/>
    <property type="evidence" value="ECO:0007669"/>
    <property type="project" value="UniProtKB-ARBA"/>
</dbReference>
<dbReference type="SMART" id="SM00283">
    <property type="entry name" value="MA"/>
    <property type="match status" value="1"/>
</dbReference>
<dbReference type="AlphaFoldDB" id="A0A369WD33"/>
<proteinExistence type="inferred from homology"/>
<dbReference type="Pfam" id="PF08447">
    <property type="entry name" value="PAS_3"/>
    <property type="match status" value="1"/>
</dbReference>
<dbReference type="PANTHER" id="PTHR32089:SF74">
    <property type="entry name" value="METHYL-ACCEPTING CHEMOTAXIS PROTEIN AER"/>
    <property type="match status" value="1"/>
</dbReference>
<protein>
    <submittedName>
        <fullName evidence="17">PAS domain S-box protein</fullName>
    </submittedName>
</protein>
<dbReference type="InterPro" id="IPR000727">
    <property type="entry name" value="T_SNARE_dom"/>
</dbReference>
<dbReference type="SMART" id="SM00304">
    <property type="entry name" value="HAMP"/>
    <property type="match status" value="1"/>
</dbReference>
<evidence type="ECO:0000256" key="8">
    <source>
        <dbReference type="ARBA" id="ARBA00023136"/>
    </source>
</evidence>
<evidence type="ECO:0000256" key="2">
    <source>
        <dbReference type="ARBA" id="ARBA00022475"/>
    </source>
</evidence>
<dbReference type="InterPro" id="IPR004090">
    <property type="entry name" value="Chemotax_Me-accpt_rcpt"/>
</dbReference>
<evidence type="ECO:0000313" key="17">
    <source>
        <dbReference type="EMBL" id="RDE19089.1"/>
    </source>
</evidence>
<dbReference type="GO" id="GO:0007165">
    <property type="term" value="P:signal transduction"/>
    <property type="evidence" value="ECO:0007669"/>
    <property type="project" value="UniProtKB-KW"/>
</dbReference>
<dbReference type="GO" id="GO:0005886">
    <property type="term" value="C:plasma membrane"/>
    <property type="evidence" value="ECO:0007669"/>
    <property type="project" value="UniProtKB-SubCell"/>
</dbReference>
<keyword evidence="5" id="KW-0997">Cell inner membrane</keyword>
<dbReference type="FunFam" id="3.30.450.20:FF:000046">
    <property type="entry name" value="Aerotaxis sensor receptor"/>
    <property type="match status" value="1"/>
</dbReference>
<gene>
    <name evidence="17" type="ORF">DV711_15990</name>
</gene>
<dbReference type="Pfam" id="PF00672">
    <property type="entry name" value="HAMP"/>
    <property type="match status" value="1"/>
</dbReference>
<keyword evidence="2" id="KW-1003">Cell membrane</keyword>
<comment type="subcellular location">
    <subcellularLocation>
        <location evidence="1">Cell inner membrane</location>
        <topology evidence="1">Multi-pass membrane protein</topology>
    </subcellularLocation>
</comment>
<evidence type="ECO:0000256" key="6">
    <source>
        <dbReference type="ARBA" id="ARBA00022692"/>
    </source>
</evidence>
<dbReference type="Gene3D" id="1.10.287.950">
    <property type="entry name" value="Methyl-accepting chemotaxis protein"/>
    <property type="match status" value="1"/>
</dbReference>
<evidence type="ECO:0000256" key="4">
    <source>
        <dbReference type="ARBA" id="ARBA00022500"/>
    </source>
</evidence>
<dbReference type="NCBIfam" id="TIGR00229">
    <property type="entry name" value="sensory_box"/>
    <property type="match status" value="1"/>
</dbReference>
<reference evidence="17 18" key="1">
    <citation type="submission" date="2018-07" db="EMBL/GenBank/DDBJ databases">
        <title>Motiliproteus coralliicola sp. nov., a bacterium isolated from Coral.</title>
        <authorList>
            <person name="Wang G."/>
        </authorList>
    </citation>
    <scope>NUCLEOTIDE SEQUENCE [LARGE SCALE GENOMIC DNA]</scope>
    <source>
        <strain evidence="17 18">C34</strain>
    </source>
</reference>
<evidence type="ECO:0000259" key="16">
    <source>
        <dbReference type="PROSITE" id="PS50885"/>
    </source>
</evidence>
<dbReference type="Gene3D" id="3.30.450.20">
    <property type="entry name" value="PAS domain"/>
    <property type="match status" value="1"/>
</dbReference>
<dbReference type="SMART" id="SM00091">
    <property type="entry name" value="PAS"/>
    <property type="match status" value="1"/>
</dbReference>
<sequence length="530" mass="57903">MKVNLPVSNREIPVRQEQSIISMTDLKGAITYINQDFIEISGYTEEELIGKNHNIIRHPDMPPAAFKNLWDTVKAGSPWRGMVKNRCKNGDHYWVDAFVTPVIKDGQVVGYQSVRSKPTQDQINGAEALYTKVNNQKLTELPKQRDLRMGISSQFKWLQSVWLVLMLGGLWLAGSGHNLALYSFAALALGLYGLGLFWVNRQVTQPLRAMVKATKALANGDLQVPIVADKVGGIGDMQLSLNMVRARLKTVIGRIQESTNGLAAASSQLSSMSVQTNDGMQAQMMETEQIATAMNEMSATVQDVAGNTTQAADAANQADRDAESGRQIVAQTQQTIVTLANEVNEVEQVINGLHQDSNDIGTILDVIRGVAEQTNLLALNAAIEAARAGEQGRGFAVVADEVRSLAQRVQSSTEEIHQMIEKLQQGAERAVSVMSKGRESADRCVQEAQHAEEALERISQSVMMIRDMSTQIATAAEEQSSVSEEMSRNIVAIRDMSEQTAGSSIQTTEASQEVAVTAGRLETLTQDYRT</sequence>
<keyword evidence="18" id="KW-1185">Reference proteome</keyword>
<dbReference type="InterPro" id="IPR013655">
    <property type="entry name" value="PAS_fold_3"/>
</dbReference>
<keyword evidence="7 12" id="KW-1133">Transmembrane helix</keyword>
<dbReference type="InterPro" id="IPR004089">
    <property type="entry name" value="MCPsignal_dom"/>
</dbReference>
<dbReference type="PANTHER" id="PTHR32089">
    <property type="entry name" value="METHYL-ACCEPTING CHEMOTAXIS PROTEIN MCPB"/>
    <property type="match status" value="1"/>
</dbReference>
<comment type="caution">
    <text evidence="17">The sequence shown here is derived from an EMBL/GenBank/DDBJ whole genome shotgun (WGS) entry which is preliminary data.</text>
</comment>
<dbReference type="SUPFAM" id="SSF55785">
    <property type="entry name" value="PYP-like sensor domain (PAS domain)"/>
    <property type="match status" value="1"/>
</dbReference>
<evidence type="ECO:0000256" key="10">
    <source>
        <dbReference type="ARBA" id="ARBA00029447"/>
    </source>
</evidence>
<keyword evidence="6 12" id="KW-0812">Transmembrane</keyword>
<evidence type="ECO:0000259" key="15">
    <source>
        <dbReference type="PROSITE" id="PS50192"/>
    </source>
</evidence>
<dbReference type="FunFam" id="1.10.287.950:FF:000001">
    <property type="entry name" value="Methyl-accepting chemotaxis sensory transducer"/>
    <property type="match status" value="1"/>
</dbReference>
<organism evidence="17 18">
    <name type="scientific">Motiliproteus coralliicola</name>
    <dbReference type="NCBI Taxonomy" id="2283196"/>
    <lineage>
        <taxon>Bacteria</taxon>
        <taxon>Pseudomonadati</taxon>
        <taxon>Pseudomonadota</taxon>
        <taxon>Gammaproteobacteria</taxon>
        <taxon>Oceanospirillales</taxon>
        <taxon>Oceanospirillaceae</taxon>
        <taxon>Motiliproteus</taxon>
    </lineage>
</organism>
<accession>A0A369WD33</accession>
<dbReference type="CDD" id="cd11386">
    <property type="entry name" value="MCP_signal"/>
    <property type="match status" value="1"/>
</dbReference>
<feature type="domain" description="Methyl-accepting transducer" evidence="13">
    <location>
        <begin position="258"/>
        <end position="494"/>
    </location>
</feature>
<dbReference type="PROSITE" id="PS50112">
    <property type="entry name" value="PAS"/>
    <property type="match status" value="1"/>
</dbReference>
<dbReference type="InterPro" id="IPR035965">
    <property type="entry name" value="PAS-like_dom_sf"/>
</dbReference>
<feature type="transmembrane region" description="Helical" evidence="12">
    <location>
        <begin position="155"/>
        <end position="173"/>
    </location>
</feature>
<evidence type="ECO:0000256" key="11">
    <source>
        <dbReference type="PROSITE-ProRule" id="PRU00284"/>
    </source>
</evidence>
<dbReference type="PROSITE" id="PS50192">
    <property type="entry name" value="T_SNARE"/>
    <property type="match status" value="1"/>
</dbReference>
<dbReference type="CDD" id="cd00130">
    <property type="entry name" value="PAS"/>
    <property type="match status" value="1"/>
</dbReference>
<feature type="domain" description="T-SNARE coiled-coil homology" evidence="15">
    <location>
        <begin position="445"/>
        <end position="490"/>
    </location>
</feature>
<keyword evidence="4" id="KW-0145">Chemotaxis</keyword>
<evidence type="ECO:0000256" key="12">
    <source>
        <dbReference type="SAM" id="Phobius"/>
    </source>
</evidence>
<dbReference type="InterPro" id="IPR003660">
    <property type="entry name" value="HAMP_dom"/>
</dbReference>
<dbReference type="Pfam" id="PF00015">
    <property type="entry name" value="MCPsignal"/>
    <property type="match status" value="1"/>
</dbReference>
<dbReference type="SUPFAM" id="SSF58104">
    <property type="entry name" value="Methyl-accepting chemotaxis protein (MCP) signaling domain"/>
    <property type="match status" value="1"/>
</dbReference>
<dbReference type="EMBL" id="QQOH01000004">
    <property type="protein sequence ID" value="RDE19089.1"/>
    <property type="molecule type" value="Genomic_DNA"/>
</dbReference>
<evidence type="ECO:0000256" key="3">
    <source>
        <dbReference type="ARBA" id="ARBA00022481"/>
    </source>
</evidence>
<keyword evidence="9 11" id="KW-0807">Transducer</keyword>
<evidence type="ECO:0000256" key="5">
    <source>
        <dbReference type="ARBA" id="ARBA00022519"/>
    </source>
</evidence>
<evidence type="ECO:0000259" key="14">
    <source>
        <dbReference type="PROSITE" id="PS50112"/>
    </source>
</evidence>
<dbReference type="OrthoDB" id="5675566at2"/>
<evidence type="ECO:0000256" key="9">
    <source>
        <dbReference type="ARBA" id="ARBA00023224"/>
    </source>
</evidence>
<feature type="domain" description="PAS" evidence="14">
    <location>
        <begin position="21"/>
        <end position="76"/>
    </location>
</feature>
<evidence type="ECO:0000259" key="13">
    <source>
        <dbReference type="PROSITE" id="PS50111"/>
    </source>
</evidence>
<dbReference type="CDD" id="cd06225">
    <property type="entry name" value="HAMP"/>
    <property type="match status" value="1"/>
</dbReference>
<dbReference type="InterPro" id="IPR000014">
    <property type="entry name" value="PAS"/>
</dbReference>
<name>A0A369WD33_9GAMM</name>
<keyword evidence="8 12" id="KW-0472">Membrane</keyword>
<keyword evidence="3" id="KW-0488">Methylation</keyword>